<evidence type="ECO:0000256" key="6">
    <source>
        <dbReference type="ARBA" id="ARBA00023136"/>
    </source>
</evidence>
<evidence type="ECO:0000256" key="5">
    <source>
        <dbReference type="ARBA" id="ARBA00022989"/>
    </source>
</evidence>
<keyword evidence="7" id="KW-0997">Cell inner membrane</keyword>
<dbReference type="PANTHER" id="PTHR38104">
    <property type="match status" value="1"/>
</dbReference>
<comment type="caution">
    <text evidence="10">The sequence shown here is derived from an EMBL/GenBank/DDBJ whole genome shotgun (WGS) entry which is preliminary data.</text>
</comment>
<comment type="similarity">
    <text evidence="2 7">Belongs to the RseA family.</text>
</comment>
<dbReference type="Gene3D" id="1.10.10.880">
    <property type="entry name" value="Anti sigma-E protein RseA, N-terminal domain"/>
    <property type="match status" value="1"/>
</dbReference>
<evidence type="ECO:0000256" key="1">
    <source>
        <dbReference type="ARBA" id="ARBA00004162"/>
    </source>
</evidence>
<dbReference type="Proteomes" id="UP000651208">
    <property type="component" value="Unassembled WGS sequence"/>
</dbReference>
<dbReference type="InterPro" id="IPR005573">
    <property type="entry name" value="Anti-sigma_E_RseA_C"/>
</dbReference>
<dbReference type="CDD" id="cd16328">
    <property type="entry name" value="RseA_N"/>
    <property type="match status" value="1"/>
</dbReference>
<evidence type="ECO:0000256" key="7">
    <source>
        <dbReference type="PIRNR" id="PIRNR016938"/>
    </source>
</evidence>
<dbReference type="InterPro" id="IPR036147">
    <property type="entry name" value="Anti-sigma_E_RseA_N_sf"/>
</dbReference>
<dbReference type="PANTHER" id="PTHR38104:SF1">
    <property type="entry name" value="ANTI-SIGMA-E FACTOR RSEA"/>
    <property type="match status" value="1"/>
</dbReference>
<keyword evidence="5" id="KW-1133">Transmembrane helix</keyword>
<keyword evidence="3 7" id="KW-1003">Cell membrane</keyword>
<keyword evidence="4" id="KW-0812">Transmembrane</keyword>
<proteinExistence type="inferred from homology"/>
<comment type="subunit">
    <text evidence="7">Interacts 1:1 with ECF RNA polymerase sigma-E (RpoE); this inhibits the interaction of sigma-E with the RNA polymerase catalytic core and leads to a decreased expression of sigma-E-regulated genes. Interacts with RseB.</text>
</comment>
<evidence type="ECO:0000313" key="10">
    <source>
        <dbReference type="EMBL" id="MBC9131257.1"/>
    </source>
</evidence>
<dbReference type="Pfam" id="PF03872">
    <property type="entry name" value="RseA_N"/>
    <property type="match status" value="1"/>
</dbReference>
<comment type="function">
    <text evidence="7">An anti-sigma factor for extracytoplasmic function (ECF) sigma factor sigma-E (RpoE). ECF sigma factors are held in an inactive form by an anti-sigma factor until released by regulated intramembrane proteolysis (RIP). RIP occurs when an extracytoplasmic signal triggers a concerted proteolytic cascade to transmit information and elicit cellular responses. The membrane-spanning regulatory substrate protein is first cut periplasmically (site-1 protease, S1P, DegS), then within the membrane itself (site-2 protease, S2P, RseP), while cytoplasmic proteases finish degrading the anti-sigma factor, liberating sigma-E.</text>
</comment>
<accession>A0ABR7QYF1</accession>
<protein>
    <recommendedName>
        <fullName evidence="7">Anti-sigma-E factor RseA</fullName>
    </recommendedName>
    <alternativeName>
        <fullName evidence="7">Regulator of SigE</fullName>
    </alternativeName>
    <alternativeName>
        <fullName evidence="7">Sigma-E anti-sigma factor RseA</fullName>
    </alternativeName>
    <alternativeName>
        <fullName evidence="7">Sigma-E factor negative regulatory protein</fullName>
    </alternativeName>
</protein>
<evidence type="ECO:0000259" key="9">
    <source>
        <dbReference type="Pfam" id="PF03873"/>
    </source>
</evidence>
<organism evidence="10 11">
    <name type="scientific">Frischella japonica</name>
    <dbReference type="NCBI Taxonomy" id="2741544"/>
    <lineage>
        <taxon>Bacteria</taxon>
        <taxon>Pseudomonadati</taxon>
        <taxon>Pseudomonadota</taxon>
        <taxon>Gammaproteobacteria</taxon>
        <taxon>Orbales</taxon>
        <taxon>Orbaceae</taxon>
        <taxon>Frischella</taxon>
    </lineage>
</organism>
<feature type="domain" description="Anti sigma-E protein RseA N-terminal" evidence="8">
    <location>
        <begin position="5"/>
        <end position="85"/>
    </location>
</feature>
<keyword evidence="11" id="KW-1185">Reference proteome</keyword>
<dbReference type="SUPFAM" id="SSF89069">
    <property type="entry name" value="N-terminal, cytoplasmic domain of anti-sigmaE factor RseA"/>
    <property type="match status" value="1"/>
</dbReference>
<dbReference type="InterPro" id="IPR052383">
    <property type="entry name" value="Anti-sigma-E_RseA-like"/>
</dbReference>
<name>A0ABR7QYF1_9GAMM</name>
<reference evidence="10 11" key="1">
    <citation type="submission" date="2020-06" db="EMBL/GenBank/DDBJ databases">
        <title>Frischella cerana isolated from Apis cerana gut homogenate.</title>
        <authorList>
            <person name="Wolter L.A."/>
            <person name="Suenami S."/>
            <person name="Miyazaki R."/>
        </authorList>
    </citation>
    <scope>NUCLEOTIDE SEQUENCE [LARGE SCALE GENOMIC DNA]</scope>
    <source>
        <strain evidence="10 11">Ac13</strain>
    </source>
</reference>
<evidence type="ECO:0000259" key="8">
    <source>
        <dbReference type="Pfam" id="PF03872"/>
    </source>
</evidence>
<sequence>MLKVQQEQLSSLMDGEQYDQDTIDSILKDDELKQYWRRYHVARDIMQGRLDADYLTFDISDKVAQLIELEDLPEQPTVVEQTTLPTLSKLIWLKTKDVLAKLSQVGLAACVTLGVIGIVQYQSGASKANDIPVLNTVPIGVNLAPVGGVGNVNNYEQPLDTMSNQQYNKIRMLVQDYELQRRLNVQ</sequence>
<dbReference type="InterPro" id="IPR026279">
    <property type="entry name" value="RseA"/>
</dbReference>
<keyword evidence="6 7" id="KW-0472">Membrane</keyword>
<dbReference type="EMBL" id="JABURY010000016">
    <property type="protein sequence ID" value="MBC9131257.1"/>
    <property type="molecule type" value="Genomic_DNA"/>
</dbReference>
<evidence type="ECO:0000256" key="2">
    <source>
        <dbReference type="ARBA" id="ARBA00005837"/>
    </source>
</evidence>
<dbReference type="RefSeq" id="WP_187755689.1">
    <property type="nucleotide sequence ID" value="NZ_JABURY010000016.1"/>
</dbReference>
<evidence type="ECO:0000256" key="3">
    <source>
        <dbReference type="ARBA" id="ARBA00022475"/>
    </source>
</evidence>
<comment type="subcellular location">
    <subcellularLocation>
        <location evidence="7">Cell inner membrane</location>
    </subcellularLocation>
    <subcellularLocation>
        <location evidence="1">Cell membrane</location>
        <topology evidence="1">Single-pass membrane protein</topology>
    </subcellularLocation>
</comment>
<feature type="domain" description="Anti sigma-E protein RseA C-terminal" evidence="9">
    <location>
        <begin position="130"/>
        <end position="183"/>
    </location>
</feature>
<evidence type="ECO:0000256" key="4">
    <source>
        <dbReference type="ARBA" id="ARBA00022692"/>
    </source>
</evidence>
<gene>
    <name evidence="10" type="ORF">FcAc13_08035</name>
</gene>
<evidence type="ECO:0000313" key="11">
    <source>
        <dbReference type="Proteomes" id="UP000651208"/>
    </source>
</evidence>
<dbReference type="PIRSF" id="PIRSF016938">
    <property type="entry name" value="RseA"/>
    <property type="match status" value="1"/>
</dbReference>
<dbReference type="InterPro" id="IPR005572">
    <property type="entry name" value="Anti-sigma_E_RseA_N"/>
</dbReference>
<dbReference type="Pfam" id="PF03873">
    <property type="entry name" value="RseA_C"/>
    <property type="match status" value="1"/>
</dbReference>